<evidence type="ECO:0000313" key="3">
    <source>
        <dbReference type="EMBL" id="TGZ81814.1"/>
    </source>
</evidence>
<organism evidence="3 4">
    <name type="scientific">Ascodesmis nigricans</name>
    <dbReference type="NCBI Taxonomy" id="341454"/>
    <lineage>
        <taxon>Eukaryota</taxon>
        <taxon>Fungi</taxon>
        <taxon>Dikarya</taxon>
        <taxon>Ascomycota</taxon>
        <taxon>Pezizomycotina</taxon>
        <taxon>Pezizomycetes</taxon>
        <taxon>Pezizales</taxon>
        <taxon>Ascodesmidaceae</taxon>
        <taxon>Ascodesmis</taxon>
    </lineage>
</organism>
<keyword evidence="2" id="KW-0472">Membrane</keyword>
<evidence type="ECO:0000256" key="2">
    <source>
        <dbReference type="SAM" id="Phobius"/>
    </source>
</evidence>
<evidence type="ECO:0008006" key="5">
    <source>
        <dbReference type="Google" id="ProtNLM"/>
    </source>
</evidence>
<evidence type="ECO:0000256" key="1">
    <source>
        <dbReference type="SAM" id="MobiDB-lite"/>
    </source>
</evidence>
<reference evidence="3 4" key="1">
    <citation type="submission" date="2019-04" db="EMBL/GenBank/DDBJ databases">
        <title>Comparative genomics and transcriptomics to analyze fruiting body development in filamentous ascomycetes.</title>
        <authorList>
            <consortium name="DOE Joint Genome Institute"/>
            <person name="Lutkenhaus R."/>
            <person name="Traeger S."/>
            <person name="Breuer J."/>
            <person name="Kuo A."/>
            <person name="Lipzen A."/>
            <person name="Pangilinan J."/>
            <person name="Dilworth D."/>
            <person name="Sandor L."/>
            <person name="Poggeler S."/>
            <person name="Barry K."/>
            <person name="Grigoriev I.V."/>
            <person name="Nowrousian M."/>
        </authorList>
    </citation>
    <scope>NUCLEOTIDE SEQUENCE [LARGE SCALE GENOMIC DNA]</scope>
    <source>
        <strain evidence="3 4">CBS 389.68</strain>
    </source>
</reference>
<feature type="transmembrane region" description="Helical" evidence="2">
    <location>
        <begin position="237"/>
        <end position="258"/>
    </location>
</feature>
<keyword evidence="2" id="KW-0812">Transmembrane</keyword>
<feature type="compositionally biased region" description="Polar residues" evidence="1">
    <location>
        <begin position="585"/>
        <end position="595"/>
    </location>
</feature>
<feature type="compositionally biased region" description="Polar residues" evidence="1">
    <location>
        <begin position="199"/>
        <end position="213"/>
    </location>
</feature>
<dbReference type="AlphaFoldDB" id="A0A4S2MZ35"/>
<accession>A0A4S2MZ35</accession>
<evidence type="ECO:0000313" key="4">
    <source>
        <dbReference type="Proteomes" id="UP000298138"/>
    </source>
</evidence>
<dbReference type="OrthoDB" id="5430627at2759"/>
<proteinExistence type="predicted"/>
<feature type="region of interest" description="Disordered" evidence="1">
    <location>
        <begin position="330"/>
        <end position="414"/>
    </location>
</feature>
<dbReference type="InParanoid" id="A0A4S2MZ35"/>
<gene>
    <name evidence="3" type="ORF">EX30DRAFT_234361</name>
</gene>
<keyword evidence="4" id="KW-1185">Reference proteome</keyword>
<feature type="region of interest" description="Disordered" evidence="1">
    <location>
        <begin position="583"/>
        <end position="602"/>
    </location>
</feature>
<keyword evidence="2" id="KW-1133">Transmembrane helix</keyword>
<dbReference type="EMBL" id="ML220117">
    <property type="protein sequence ID" value="TGZ81814.1"/>
    <property type="molecule type" value="Genomic_DNA"/>
</dbReference>
<sequence length="602" mass="66001">MTPRCRGVENGGAVRIRIHKMNNARYMSPSVSTTILIALLLFTSAALAQVGYGPNFDHCGDNCQTALLHFCTQLRDAQQQSDCWCGVEDLNRQYMEKMDACLATCDPDVSQRDVQRDMILRYRQVVCKESAKDDDDFQAYYDERYGIAFTPKATAAAPPPPPAMNIKPSSNRRIQTATSATAPPFKTTTATQDATSSTILSASTPTPVASGSGSPFPAAINASASDSSRPILDTAEITGVCLGATAALVGLIGLVLLLRRRKRQHERKSRRFSISPASHDDYIWSPLSPSFEKSHTPDSFESIKQQRALRVKGSIRDFLGWKLQPSGLDIDPKFTSDTKSGSNHSHTGSTATHERTDVPKIRVVSPSGSNRPMEISPPILMSKANATGGGVFSQQPRQGPLPPPPRQFHRPSPQPQFCVFPPKARYTPSIATSASGPPSTIKERPDFILPPFPAPPNRLPPHAVTTPTGMPPDFGLFVHPYTHVHDPTRLSTMSHCTDMDMGRMSIMSYGGSVCSQQSDVCYDDAASEWTDCVDCRTEGAETLERRAKLDELFLAVEAGYRNTTYTEDYGDAFEKEMGMRVGGKTNMSRKTSVSQRRGRRLF</sequence>
<feature type="region of interest" description="Disordered" evidence="1">
    <location>
        <begin position="152"/>
        <end position="213"/>
    </location>
</feature>
<feature type="compositionally biased region" description="Polar residues" evidence="1">
    <location>
        <begin position="337"/>
        <end position="351"/>
    </location>
</feature>
<dbReference type="Proteomes" id="UP000298138">
    <property type="component" value="Unassembled WGS sequence"/>
</dbReference>
<feature type="compositionally biased region" description="Low complexity" evidence="1">
    <location>
        <begin position="176"/>
        <end position="198"/>
    </location>
</feature>
<protein>
    <recommendedName>
        <fullName evidence="5">Extracellular membrane protein CFEM domain-containing protein</fullName>
    </recommendedName>
</protein>
<name>A0A4S2MZ35_9PEZI</name>